<evidence type="ECO:0000313" key="2">
    <source>
        <dbReference type="EMBL" id="KAK0714924.1"/>
    </source>
</evidence>
<evidence type="ECO:0000313" key="3">
    <source>
        <dbReference type="Proteomes" id="UP001172102"/>
    </source>
</evidence>
<gene>
    <name evidence="2" type="ORF">B0H67DRAFT_228778</name>
</gene>
<organism evidence="2 3">
    <name type="scientific">Lasiosphaeris hirsuta</name>
    <dbReference type="NCBI Taxonomy" id="260670"/>
    <lineage>
        <taxon>Eukaryota</taxon>
        <taxon>Fungi</taxon>
        <taxon>Dikarya</taxon>
        <taxon>Ascomycota</taxon>
        <taxon>Pezizomycotina</taxon>
        <taxon>Sordariomycetes</taxon>
        <taxon>Sordariomycetidae</taxon>
        <taxon>Sordariales</taxon>
        <taxon>Lasiosphaeriaceae</taxon>
        <taxon>Lasiosphaeris</taxon>
    </lineage>
</organism>
<evidence type="ECO:0000256" key="1">
    <source>
        <dbReference type="SAM" id="Phobius"/>
    </source>
</evidence>
<sequence length="147" mass="16309">MPFAFLSFTRHGIGERGTGTRYIHYSIVTLHSAAYTLSHGDFRKHLFYSILLDSGSLCGAFGCVWDGSGVRSDEGMGWVWMALSWCLVGVVASHKMINCESINLDKRLVVSLILVTTFFELIWSGRVMIGEEGAGHLLTQCPIIKFC</sequence>
<keyword evidence="1" id="KW-1133">Transmembrane helix</keyword>
<keyword evidence="1" id="KW-0812">Transmembrane</keyword>
<comment type="caution">
    <text evidence="2">The sequence shown here is derived from an EMBL/GenBank/DDBJ whole genome shotgun (WGS) entry which is preliminary data.</text>
</comment>
<feature type="transmembrane region" description="Helical" evidence="1">
    <location>
        <begin position="109"/>
        <end position="129"/>
    </location>
</feature>
<protein>
    <submittedName>
        <fullName evidence="2">Uncharacterized protein</fullName>
    </submittedName>
</protein>
<dbReference type="Proteomes" id="UP001172102">
    <property type="component" value="Unassembled WGS sequence"/>
</dbReference>
<keyword evidence="1" id="KW-0472">Membrane</keyword>
<proteinExistence type="predicted"/>
<dbReference type="AlphaFoldDB" id="A0AA40AFJ9"/>
<feature type="transmembrane region" description="Helical" evidence="1">
    <location>
        <begin position="46"/>
        <end position="65"/>
    </location>
</feature>
<reference evidence="2" key="1">
    <citation type="submission" date="2023-06" db="EMBL/GenBank/DDBJ databases">
        <title>Genome-scale phylogeny and comparative genomics of the fungal order Sordariales.</title>
        <authorList>
            <consortium name="Lawrence Berkeley National Laboratory"/>
            <person name="Hensen N."/>
            <person name="Bonometti L."/>
            <person name="Westerberg I."/>
            <person name="Brannstrom I.O."/>
            <person name="Guillou S."/>
            <person name="Cros-Aarteil S."/>
            <person name="Calhoun S."/>
            <person name="Haridas S."/>
            <person name="Kuo A."/>
            <person name="Mondo S."/>
            <person name="Pangilinan J."/>
            <person name="Riley R."/>
            <person name="Labutti K."/>
            <person name="Andreopoulos B."/>
            <person name="Lipzen A."/>
            <person name="Chen C."/>
            <person name="Yanf M."/>
            <person name="Daum C."/>
            <person name="Ng V."/>
            <person name="Clum A."/>
            <person name="Steindorff A."/>
            <person name="Ohm R."/>
            <person name="Martin F."/>
            <person name="Silar P."/>
            <person name="Natvig D."/>
            <person name="Lalanne C."/>
            <person name="Gautier V."/>
            <person name="Ament-Velasquez S.L."/>
            <person name="Kruys A."/>
            <person name="Hutchinson M.I."/>
            <person name="Powell A.J."/>
            <person name="Barry K."/>
            <person name="Miller A.N."/>
            <person name="Grigoriev I.V."/>
            <person name="Debuchy R."/>
            <person name="Gladieux P."/>
            <person name="Thoren M.H."/>
            <person name="Johannesson H."/>
        </authorList>
    </citation>
    <scope>NUCLEOTIDE SEQUENCE</scope>
    <source>
        <strain evidence="2">SMH4607-1</strain>
    </source>
</reference>
<accession>A0AA40AFJ9</accession>
<feature type="transmembrane region" description="Helical" evidence="1">
    <location>
        <begin position="77"/>
        <end position="97"/>
    </location>
</feature>
<keyword evidence="3" id="KW-1185">Reference proteome</keyword>
<name>A0AA40AFJ9_9PEZI</name>
<dbReference type="EMBL" id="JAUKUA010000004">
    <property type="protein sequence ID" value="KAK0714924.1"/>
    <property type="molecule type" value="Genomic_DNA"/>
</dbReference>